<feature type="compositionally biased region" description="Polar residues" evidence="1">
    <location>
        <begin position="29"/>
        <end position="45"/>
    </location>
</feature>
<sequence>MTSSDLFSHRYEPEVTSPASRDGEPVQLPTFSDRPNNDSAGATPS</sequence>
<evidence type="ECO:0000256" key="1">
    <source>
        <dbReference type="SAM" id="MobiDB-lite"/>
    </source>
</evidence>
<dbReference type="AlphaFoldDB" id="D5P882"/>
<accession>D5P882</accession>
<keyword evidence="3" id="KW-1185">Reference proteome</keyword>
<organism evidence="2 3">
    <name type="scientific">Mycobacterium parascrofulaceum ATCC BAA-614</name>
    <dbReference type="NCBI Taxonomy" id="525368"/>
    <lineage>
        <taxon>Bacteria</taxon>
        <taxon>Bacillati</taxon>
        <taxon>Actinomycetota</taxon>
        <taxon>Actinomycetes</taxon>
        <taxon>Mycobacteriales</taxon>
        <taxon>Mycobacteriaceae</taxon>
        <taxon>Mycobacterium</taxon>
        <taxon>Mycobacterium simiae complex</taxon>
    </lineage>
</organism>
<evidence type="ECO:0000313" key="3">
    <source>
        <dbReference type="Proteomes" id="UP000003653"/>
    </source>
</evidence>
<evidence type="ECO:0000313" key="2">
    <source>
        <dbReference type="EMBL" id="EFG77691.1"/>
    </source>
</evidence>
<name>D5P882_9MYCO</name>
<protein>
    <submittedName>
        <fullName evidence="2">Uncharacterized protein</fullName>
    </submittedName>
</protein>
<dbReference type="Proteomes" id="UP000003653">
    <property type="component" value="Unassembled WGS sequence"/>
</dbReference>
<dbReference type="HOGENOM" id="CLU_217254_1_0_11"/>
<proteinExistence type="predicted"/>
<reference evidence="2 3" key="1">
    <citation type="submission" date="2010-04" db="EMBL/GenBank/DDBJ databases">
        <authorList>
            <person name="Muzny D."/>
            <person name="Qin X."/>
            <person name="Deng J."/>
            <person name="Jiang H."/>
            <person name="Liu Y."/>
            <person name="Qu J."/>
            <person name="Song X.-Z."/>
            <person name="Zhang L."/>
            <person name="Thornton R."/>
            <person name="Coyle M."/>
            <person name="Francisco L."/>
            <person name="Jackson L."/>
            <person name="Javaid M."/>
            <person name="Korchina V."/>
            <person name="Kovar C."/>
            <person name="Mata R."/>
            <person name="Mathew T."/>
            <person name="Ngo R."/>
            <person name="Nguyen L."/>
            <person name="Nguyen N."/>
            <person name="Okwuonu G."/>
            <person name="Ongeri F."/>
            <person name="Pham C."/>
            <person name="Simmons D."/>
            <person name="Wilczek-Boney K."/>
            <person name="Hale W."/>
            <person name="Jakkamsetti A."/>
            <person name="Pham P."/>
            <person name="Ruth R."/>
            <person name="San Lucas F."/>
            <person name="Warren J."/>
            <person name="Zhang J."/>
            <person name="Zhao Z."/>
            <person name="Zhou C."/>
            <person name="Zhu D."/>
            <person name="Lee S."/>
            <person name="Bess C."/>
            <person name="Blankenburg K."/>
            <person name="Forbes L."/>
            <person name="Fu Q."/>
            <person name="Gubbala S."/>
            <person name="Hirani K."/>
            <person name="Jayaseelan J.C."/>
            <person name="Lara F."/>
            <person name="Munidasa M."/>
            <person name="Palculict T."/>
            <person name="Patil S."/>
            <person name="Pu L.-L."/>
            <person name="Saada N."/>
            <person name="Tang L."/>
            <person name="Weissenberger G."/>
            <person name="Zhu Y."/>
            <person name="Hemphill L."/>
            <person name="Shang Y."/>
            <person name="Youmans B."/>
            <person name="Ayvaz T."/>
            <person name="Ross M."/>
            <person name="Santibanez J."/>
            <person name="Aqrawi P."/>
            <person name="Gross S."/>
            <person name="Joshi V."/>
            <person name="Fowler G."/>
            <person name="Nazareth L."/>
            <person name="Reid J."/>
            <person name="Worley K."/>
            <person name="Petrosino J."/>
            <person name="Highlander S."/>
            <person name="Gibbs R."/>
        </authorList>
    </citation>
    <scope>NUCLEOTIDE SEQUENCE [LARGE SCALE GENOMIC DNA]</scope>
    <source>
        <strain evidence="2 3">ATCC BAA-614</strain>
    </source>
</reference>
<gene>
    <name evidence="2" type="ORF">HMPREF0591_2376</name>
</gene>
<comment type="caution">
    <text evidence="2">The sequence shown here is derived from an EMBL/GenBank/DDBJ whole genome shotgun (WGS) entry which is preliminary data.</text>
</comment>
<dbReference type="RefSeq" id="WP_007166409.1">
    <property type="nucleotide sequence ID" value="NZ_GG770553.1"/>
</dbReference>
<feature type="region of interest" description="Disordered" evidence="1">
    <location>
        <begin position="1"/>
        <end position="45"/>
    </location>
</feature>
<dbReference type="EMBL" id="ADNV01000207">
    <property type="protein sequence ID" value="EFG77691.1"/>
    <property type="molecule type" value="Genomic_DNA"/>
</dbReference>